<keyword evidence="10 11" id="KW-0472">Membrane</keyword>
<evidence type="ECO:0000259" key="12">
    <source>
        <dbReference type="SMART" id="SM00228"/>
    </source>
</evidence>
<evidence type="ECO:0000256" key="7">
    <source>
        <dbReference type="ARBA" id="ARBA00022833"/>
    </source>
</evidence>
<evidence type="ECO:0000256" key="9">
    <source>
        <dbReference type="ARBA" id="ARBA00023049"/>
    </source>
</evidence>
<dbReference type="SMART" id="SM00228">
    <property type="entry name" value="PDZ"/>
    <property type="match status" value="2"/>
</dbReference>
<keyword evidence="4" id="KW-0645">Protease</keyword>
<evidence type="ECO:0000313" key="13">
    <source>
        <dbReference type="EMBL" id="MFC4161547.1"/>
    </source>
</evidence>
<proteinExistence type="inferred from homology"/>
<organism evidence="13 14">
    <name type="scientific">Chitinimonas lacunae</name>
    <dbReference type="NCBI Taxonomy" id="1963018"/>
    <lineage>
        <taxon>Bacteria</taxon>
        <taxon>Pseudomonadati</taxon>
        <taxon>Pseudomonadota</taxon>
        <taxon>Betaproteobacteria</taxon>
        <taxon>Neisseriales</taxon>
        <taxon>Chitinibacteraceae</taxon>
        <taxon>Chitinimonas</taxon>
    </lineage>
</organism>
<dbReference type="PANTHER" id="PTHR42837:SF2">
    <property type="entry name" value="MEMBRANE METALLOPROTEASE ARASP2, CHLOROPLASTIC-RELATED"/>
    <property type="match status" value="1"/>
</dbReference>
<evidence type="ECO:0000256" key="6">
    <source>
        <dbReference type="ARBA" id="ARBA00022801"/>
    </source>
</evidence>
<feature type="domain" description="PDZ" evidence="12">
    <location>
        <begin position="207"/>
        <end position="274"/>
    </location>
</feature>
<evidence type="ECO:0000256" key="2">
    <source>
        <dbReference type="ARBA" id="ARBA00004141"/>
    </source>
</evidence>
<keyword evidence="6 11" id="KW-0378">Hydrolase</keyword>
<dbReference type="EMBL" id="JBHSBU010000001">
    <property type="protein sequence ID" value="MFC4161547.1"/>
    <property type="molecule type" value="Genomic_DNA"/>
</dbReference>
<keyword evidence="14" id="KW-1185">Reference proteome</keyword>
<evidence type="ECO:0000256" key="10">
    <source>
        <dbReference type="ARBA" id="ARBA00023136"/>
    </source>
</evidence>
<comment type="subcellular location">
    <subcellularLocation>
        <location evidence="2">Membrane</location>
        <topology evidence="2">Multi-pass membrane protein</topology>
    </subcellularLocation>
</comment>
<accession>A0ABV8MV62</accession>
<keyword evidence="5 11" id="KW-0812">Transmembrane</keyword>
<feature type="transmembrane region" description="Helical" evidence="11">
    <location>
        <begin position="423"/>
        <end position="445"/>
    </location>
</feature>
<comment type="similarity">
    <text evidence="3 11">Belongs to the peptidase M50B family.</text>
</comment>
<comment type="caution">
    <text evidence="13">The sequence shown here is derived from an EMBL/GenBank/DDBJ whole genome shotgun (WGS) entry which is preliminary data.</text>
</comment>
<keyword evidence="11" id="KW-0479">Metal-binding</keyword>
<sequence>MLFTIAAYLLAISVLVTIHEYGHYWVAKHRNVKVLVFSLGFGRPLLRWQRGETEWRLSAIPLGGYVRVLGRDEQPESAADLSRSLERQPVLWRMAFYAAGPAANFLFAILVYWALFLPGGRIALPQIGTVMPASLAAQAGLVAGDTILRIDGEDIRGWKDIHLGLLECASQRLVCRIEVSQARGGTALRQLDLSKLTAEQVDAQLSARIGLSQVIYRPEVGGLVADEVAIRAGLRVGDVFQSIAGRPTPDWGSVAAALQARPGLQTEIVVRRGKELANIVLVPRKTARREDGREVGYIGFEPVIDREAMRARTQAVDFGVLGSLRESLRQTWDTSALSLKLMGRMLTGQISVKQLSGPVSMAEAAGKTAERGWVEYINYLCLISISLGIMNLLPIPVLDGGHLLYDSAELLSGRPLPDRVKELGSYLGVGVLAALMLFAVVNDLIRLTGG</sequence>
<dbReference type="RefSeq" id="WP_378167610.1">
    <property type="nucleotide sequence ID" value="NZ_JBHSBU010000001.1"/>
</dbReference>
<keyword evidence="7 11" id="KW-0862">Zinc</keyword>
<dbReference type="InterPro" id="IPR041489">
    <property type="entry name" value="PDZ_6"/>
</dbReference>
<reference evidence="14" key="1">
    <citation type="journal article" date="2019" name="Int. J. Syst. Evol. Microbiol.">
        <title>The Global Catalogue of Microorganisms (GCM) 10K type strain sequencing project: providing services to taxonomists for standard genome sequencing and annotation.</title>
        <authorList>
            <consortium name="The Broad Institute Genomics Platform"/>
            <consortium name="The Broad Institute Genome Sequencing Center for Infectious Disease"/>
            <person name="Wu L."/>
            <person name="Ma J."/>
        </authorList>
    </citation>
    <scope>NUCLEOTIDE SEQUENCE [LARGE SCALE GENOMIC DNA]</scope>
    <source>
        <strain evidence="14">LMG 29894</strain>
    </source>
</reference>
<dbReference type="Pfam" id="PF02163">
    <property type="entry name" value="Peptidase_M50"/>
    <property type="match status" value="1"/>
</dbReference>
<evidence type="ECO:0000256" key="3">
    <source>
        <dbReference type="ARBA" id="ARBA00007931"/>
    </source>
</evidence>
<dbReference type="NCBIfam" id="TIGR00054">
    <property type="entry name" value="RIP metalloprotease RseP"/>
    <property type="match status" value="1"/>
</dbReference>
<feature type="domain" description="PDZ" evidence="12">
    <location>
        <begin position="103"/>
        <end position="183"/>
    </location>
</feature>
<dbReference type="Gene3D" id="2.30.42.10">
    <property type="match status" value="2"/>
</dbReference>
<evidence type="ECO:0000256" key="11">
    <source>
        <dbReference type="RuleBase" id="RU362031"/>
    </source>
</evidence>
<evidence type="ECO:0000256" key="5">
    <source>
        <dbReference type="ARBA" id="ARBA00022692"/>
    </source>
</evidence>
<protein>
    <recommendedName>
        <fullName evidence="11">Zinc metalloprotease</fullName>
        <ecNumber evidence="11">3.4.24.-</ecNumber>
    </recommendedName>
</protein>
<evidence type="ECO:0000256" key="4">
    <source>
        <dbReference type="ARBA" id="ARBA00022670"/>
    </source>
</evidence>
<dbReference type="InterPro" id="IPR004387">
    <property type="entry name" value="Pept_M50_Zn"/>
</dbReference>
<evidence type="ECO:0000256" key="8">
    <source>
        <dbReference type="ARBA" id="ARBA00022989"/>
    </source>
</evidence>
<keyword evidence="9 11" id="KW-0482">Metalloprotease</keyword>
<gene>
    <name evidence="13" type="primary">rseP</name>
    <name evidence="13" type="ORF">ACFOW7_19600</name>
</gene>
<keyword evidence="8 11" id="KW-1133">Transmembrane helix</keyword>
<dbReference type="EC" id="3.4.24.-" evidence="11"/>
<feature type="transmembrane region" description="Helical" evidence="11">
    <location>
        <begin position="376"/>
        <end position="397"/>
    </location>
</feature>
<evidence type="ECO:0000256" key="1">
    <source>
        <dbReference type="ARBA" id="ARBA00001947"/>
    </source>
</evidence>
<comment type="cofactor">
    <cofactor evidence="1 11">
        <name>Zn(2+)</name>
        <dbReference type="ChEBI" id="CHEBI:29105"/>
    </cofactor>
</comment>
<dbReference type="CDD" id="cd06163">
    <property type="entry name" value="S2P-M50_PDZ_RseP-like"/>
    <property type="match status" value="1"/>
</dbReference>
<name>A0ABV8MV62_9NEIS</name>
<evidence type="ECO:0000313" key="14">
    <source>
        <dbReference type="Proteomes" id="UP001595791"/>
    </source>
</evidence>
<feature type="transmembrane region" description="Helical" evidence="11">
    <location>
        <begin position="94"/>
        <end position="115"/>
    </location>
</feature>
<dbReference type="Pfam" id="PF17820">
    <property type="entry name" value="PDZ_6"/>
    <property type="match status" value="1"/>
</dbReference>
<dbReference type="InterPro" id="IPR001478">
    <property type="entry name" value="PDZ"/>
</dbReference>
<dbReference type="GO" id="GO:0008237">
    <property type="term" value="F:metallopeptidase activity"/>
    <property type="evidence" value="ECO:0007669"/>
    <property type="project" value="UniProtKB-KW"/>
</dbReference>
<dbReference type="SUPFAM" id="SSF50156">
    <property type="entry name" value="PDZ domain-like"/>
    <property type="match status" value="2"/>
</dbReference>
<dbReference type="PANTHER" id="PTHR42837">
    <property type="entry name" value="REGULATOR OF SIGMA-E PROTEASE RSEP"/>
    <property type="match status" value="1"/>
</dbReference>
<dbReference type="InterPro" id="IPR008915">
    <property type="entry name" value="Peptidase_M50"/>
</dbReference>
<dbReference type="InterPro" id="IPR036034">
    <property type="entry name" value="PDZ_sf"/>
</dbReference>
<dbReference type="Proteomes" id="UP001595791">
    <property type="component" value="Unassembled WGS sequence"/>
</dbReference>